<evidence type="ECO:0000313" key="1">
    <source>
        <dbReference type="EMBL" id="KAF7764415.1"/>
    </source>
</evidence>
<name>A0AAD4FPT0_9GAMM</name>
<comment type="caution">
    <text evidence="1">The sequence shown here is derived from an EMBL/GenBank/DDBJ whole genome shotgun (WGS) entry which is preliminary data.</text>
</comment>
<gene>
    <name evidence="1" type="ORF">PCIT_b0411</name>
</gene>
<reference evidence="1" key="2">
    <citation type="submission" date="2015-03" db="EMBL/GenBank/DDBJ databases">
        <title>Genome sequence of Pseudoalteromonas citrea.</title>
        <authorList>
            <person name="Xie B.-B."/>
            <person name="Rong J.-C."/>
            <person name="Qin Q.-L."/>
            <person name="Zhang Y.-Z."/>
        </authorList>
    </citation>
    <scope>NUCLEOTIDE SEQUENCE</scope>
    <source>
        <strain evidence="1">DSM 8771</strain>
    </source>
</reference>
<reference evidence="1" key="1">
    <citation type="journal article" date="2012" name="J. Bacteriol.">
        <title>Genome sequences of type strains of seven species of the marine bacterium Pseudoalteromonas.</title>
        <authorList>
            <person name="Xie B.B."/>
            <person name="Shu Y.L."/>
            <person name="Qin Q.L."/>
            <person name="Rong J.C."/>
            <person name="Zhang X.Y."/>
            <person name="Chen X.L."/>
            <person name="Shi M."/>
            <person name="He H.L."/>
            <person name="Zhou B.C."/>
            <person name="Zhang Y.Z."/>
        </authorList>
    </citation>
    <scope>NUCLEOTIDE SEQUENCE</scope>
    <source>
        <strain evidence="1">DSM 8771</strain>
    </source>
</reference>
<dbReference type="EMBL" id="AHBZ03000027">
    <property type="protein sequence ID" value="KAF7764415.1"/>
    <property type="molecule type" value="Genomic_DNA"/>
</dbReference>
<dbReference type="RefSeq" id="WP_010367429.1">
    <property type="nucleotide sequence ID" value="NZ_AHBZ03000027.1"/>
</dbReference>
<sequence>MEQIGIYEQLTIQVVEQNLNRKRFYVGERVLGYTFQALSATLTFPMADERKSIEASNMSM</sequence>
<dbReference type="Proteomes" id="UP000016487">
    <property type="component" value="Unassembled WGS sequence"/>
</dbReference>
<dbReference type="AlphaFoldDB" id="A0AAD4FPT0"/>
<proteinExistence type="predicted"/>
<accession>A0AAD4FPT0</accession>
<protein>
    <submittedName>
        <fullName evidence="1">Uncharacterized protein</fullName>
    </submittedName>
</protein>
<evidence type="ECO:0000313" key="2">
    <source>
        <dbReference type="Proteomes" id="UP000016487"/>
    </source>
</evidence>
<organism evidence="1 2">
    <name type="scientific">Pseudoalteromonas citrea</name>
    <dbReference type="NCBI Taxonomy" id="43655"/>
    <lineage>
        <taxon>Bacteria</taxon>
        <taxon>Pseudomonadati</taxon>
        <taxon>Pseudomonadota</taxon>
        <taxon>Gammaproteobacteria</taxon>
        <taxon>Alteromonadales</taxon>
        <taxon>Pseudoalteromonadaceae</taxon>
        <taxon>Pseudoalteromonas</taxon>
    </lineage>
</organism>